<reference evidence="2 3" key="1">
    <citation type="submission" date="2019-05" db="EMBL/GenBank/DDBJ databases">
        <authorList>
            <person name="Narsing Rao M.P."/>
            <person name="Li W.J."/>
        </authorList>
    </citation>
    <scope>NUCLEOTIDE SEQUENCE [LARGE SCALE GENOMIC DNA]</scope>
    <source>
        <strain evidence="2 3">SYSU_K30003</strain>
    </source>
</reference>
<organism evidence="2 3">
    <name type="scientific">Paenibacillus antri</name>
    <dbReference type="NCBI Taxonomy" id="2582848"/>
    <lineage>
        <taxon>Bacteria</taxon>
        <taxon>Bacillati</taxon>
        <taxon>Bacillota</taxon>
        <taxon>Bacilli</taxon>
        <taxon>Bacillales</taxon>
        <taxon>Paenibacillaceae</taxon>
        <taxon>Paenibacillus</taxon>
    </lineage>
</organism>
<dbReference type="Gene3D" id="3.30.1460.30">
    <property type="entry name" value="YgaC/TfoX-N like chaperone"/>
    <property type="match status" value="1"/>
</dbReference>
<comment type="caution">
    <text evidence="2">The sequence shown here is derived from an EMBL/GenBank/DDBJ whole genome shotgun (WGS) entry which is preliminary data.</text>
</comment>
<dbReference type="Pfam" id="PF04993">
    <property type="entry name" value="TfoX_N"/>
    <property type="match status" value="1"/>
</dbReference>
<sequence>MTKSKLTEESKAFFASVAPLDTRVTIKPMFGALGGFLKGNMFMGLYGDNVFVRLPEPRRQQALEAGAEEFSPMPGRALKEYVALPASWREQPEKVEALIAESLAWAETLPEKLPGKKKGN</sequence>
<feature type="domain" description="TfoX N-terminal" evidence="1">
    <location>
        <begin position="22"/>
        <end position="104"/>
    </location>
</feature>
<accession>A0A5R9G939</accession>
<dbReference type="Proteomes" id="UP000309676">
    <property type="component" value="Unassembled WGS sequence"/>
</dbReference>
<evidence type="ECO:0000259" key="1">
    <source>
        <dbReference type="Pfam" id="PF04993"/>
    </source>
</evidence>
<dbReference type="OrthoDB" id="963621at2"/>
<dbReference type="EMBL" id="VCIW01000012">
    <property type="protein sequence ID" value="TLS50886.1"/>
    <property type="molecule type" value="Genomic_DNA"/>
</dbReference>
<evidence type="ECO:0000313" key="3">
    <source>
        <dbReference type="Proteomes" id="UP000309676"/>
    </source>
</evidence>
<dbReference type="SUPFAM" id="SSF159894">
    <property type="entry name" value="YgaC/TfoX-N like"/>
    <property type="match status" value="1"/>
</dbReference>
<dbReference type="RefSeq" id="WP_138195572.1">
    <property type="nucleotide sequence ID" value="NZ_VCIW01000012.1"/>
</dbReference>
<proteinExistence type="predicted"/>
<gene>
    <name evidence="2" type="ORF">FE782_17715</name>
</gene>
<evidence type="ECO:0000313" key="2">
    <source>
        <dbReference type="EMBL" id="TLS50886.1"/>
    </source>
</evidence>
<dbReference type="AlphaFoldDB" id="A0A5R9G939"/>
<name>A0A5R9G939_9BACL</name>
<protein>
    <submittedName>
        <fullName evidence="2">TfoX/Sxy family protein</fullName>
    </submittedName>
</protein>
<dbReference type="InterPro" id="IPR007076">
    <property type="entry name" value="TfoX_N"/>
</dbReference>
<keyword evidence="3" id="KW-1185">Reference proteome</keyword>